<reference evidence="2 3" key="1">
    <citation type="journal article" date="2018" name="IMA Fungus">
        <title>IMA Genome-F 9: Draft genome sequence of Annulohypoxylon stygium, Aspergillus mulundensis, Berkeleyomyces basicola (syn. Thielaviopsis basicola), Ceratocystis smalleyi, two Cercospora beticola strains, Coleophoma cylindrospora, Fusarium fracticaudum, Phialophora cf. hyalina, and Morchella septimelata.</title>
        <authorList>
            <person name="Wingfield B.D."/>
            <person name="Bills G.F."/>
            <person name="Dong Y."/>
            <person name="Huang W."/>
            <person name="Nel W.J."/>
            <person name="Swalarsk-Parry B.S."/>
            <person name="Vaghefi N."/>
            <person name="Wilken P.M."/>
            <person name="An Z."/>
            <person name="de Beer Z.W."/>
            <person name="De Vos L."/>
            <person name="Chen L."/>
            <person name="Duong T.A."/>
            <person name="Gao Y."/>
            <person name="Hammerbacher A."/>
            <person name="Kikkert J.R."/>
            <person name="Li Y."/>
            <person name="Li H."/>
            <person name="Li K."/>
            <person name="Li Q."/>
            <person name="Liu X."/>
            <person name="Ma X."/>
            <person name="Naidoo K."/>
            <person name="Pethybridge S.J."/>
            <person name="Sun J."/>
            <person name="Steenkamp E.T."/>
            <person name="van der Nest M.A."/>
            <person name="van Wyk S."/>
            <person name="Wingfield M.J."/>
            <person name="Xiong C."/>
            <person name="Yue Q."/>
            <person name="Zhang X."/>
        </authorList>
    </citation>
    <scope>NUCLEOTIDE SEQUENCE [LARGE SCALE GENOMIC DNA]</scope>
    <source>
        <strain evidence="2 3">DSM 5745</strain>
    </source>
</reference>
<dbReference type="RefSeq" id="XP_026606535.1">
    <property type="nucleotide sequence ID" value="XM_026745669.1"/>
</dbReference>
<feature type="signal peptide" evidence="1">
    <location>
        <begin position="1"/>
        <end position="20"/>
    </location>
</feature>
<keyword evidence="1" id="KW-0732">Signal</keyword>
<comment type="caution">
    <text evidence="2">The sequence shown here is derived from an EMBL/GenBank/DDBJ whole genome shotgun (WGS) entry which is preliminary data.</text>
</comment>
<organism evidence="2 3">
    <name type="scientific">Aspergillus mulundensis</name>
    <dbReference type="NCBI Taxonomy" id="1810919"/>
    <lineage>
        <taxon>Eukaryota</taxon>
        <taxon>Fungi</taxon>
        <taxon>Dikarya</taxon>
        <taxon>Ascomycota</taxon>
        <taxon>Pezizomycotina</taxon>
        <taxon>Eurotiomycetes</taxon>
        <taxon>Eurotiomycetidae</taxon>
        <taxon>Eurotiales</taxon>
        <taxon>Aspergillaceae</taxon>
        <taxon>Aspergillus</taxon>
        <taxon>Aspergillus subgen. Nidulantes</taxon>
    </lineage>
</organism>
<name>A0A3D8SLF6_9EURO</name>
<dbReference type="Proteomes" id="UP000256690">
    <property type="component" value="Unassembled WGS sequence"/>
</dbReference>
<evidence type="ECO:0000313" key="2">
    <source>
        <dbReference type="EMBL" id="RDW87011.1"/>
    </source>
</evidence>
<feature type="chain" id="PRO_5017830040" description="Secreted protein" evidence="1">
    <location>
        <begin position="21"/>
        <end position="173"/>
    </location>
</feature>
<dbReference type="GeneID" id="38114023"/>
<evidence type="ECO:0008006" key="4">
    <source>
        <dbReference type="Google" id="ProtNLM"/>
    </source>
</evidence>
<sequence>MRPSLLPIILAASLAPMCLAQAPDGTIELPYGSTGRIYSGDRCVTQDGWLTTPDSPDTPCSTFMVERNGCLISQGFRRNTLIVVPGAPHTVVGTPDELTMDIWLQVPGPEGDSYRDLVWFTSREQDGRSITYGPEWWLNPGVEDGPNYLQGDARSAGVIVTLELRITRDPEQA</sequence>
<evidence type="ECO:0000256" key="1">
    <source>
        <dbReference type="SAM" id="SignalP"/>
    </source>
</evidence>
<gene>
    <name evidence="2" type="ORF">DSM5745_03653</name>
</gene>
<accession>A0A3D8SLF6</accession>
<evidence type="ECO:0000313" key="3">
    <source>
        <dbReference type="Proteomes" id="UP000256690"/>
    </source>
</evidence>
<proteinExistence type="predicted"/>
<protein>
    <recommendedName>
        <fullName evidence="4">Secreted protein</fullName>
    </recommendedName>
</protein>
<keyword evidence="3" id="KW-1185">Reference proteome</keyword>
<dbReference type="AlphaFoldDB" id="A0A3D8SLF6"/>
<dbReference type="EMBL" id="PVWQ01000003">
    <property type="protein sequence ID" value="RDW87011.1"/>
    <property type="molecule type" value="Genomic_DNA"/>
</dbReference>